<proteinExistence type="predicted"/>
<comment type="caution">
    <text evidence="1">The sequence shown here is derived from an EMBL/GenBank/DDBJ whole genome shotgun (WGS) entry which is preliminary data.</text>
</comment>
<evidence type="ECO:0000313" key="1">
    <source>
        <dbReference type="EMBL" id="KAK4261977.1"/>
    </source>
</evidence>
<evidence type="ECO:0000313" key="2">
    <source>
        <dbReference type="Proteomes" id="UP001293593"/>
    </source>
</evidence>
<protein>
    <submittedName>
        <fullName evidence="1">Uncharacterized protein</fullName>
    </submittedName>
</protein>
<dbReference type="AlphaFoldDB" id="A0AAE1J412"/>
<name>A0AAE1J412_9FABA</name>
<dbReference type="EMBL" id="JAWXYG010000009">
    <property type="protein sequence ID" value="KAK4261977.1"/>
    <property type="molecule type" value="Genomic_DNA"/>
</dbReference>
<organism evidence="1 2">
    <name type="scientific">Acacia crassicarpa</name>
    <name type="common">northern wattle</name>
    <dbReference type="NCBI Taxonomy" id="499986"/>
    <lineage>
        <taxon>Eukaryota</taxon>
        <taxon>Viridiplantae</taxon>
        <taxon>Streptophyta</taxon>
        <taxon>Embryophyta</taxon>
        <taxon>Tracheophyta</taxon>
        <taxon>Spermatophyta</taxon>
        <taxon>Magnoliopsida</taxon>
        <taxon>eudicotyledons</taxon>
        <taxon>Gunneridae</taxon>
        <taxon>Pentapetalae</taxon>
        <taxon>rosids</taxon>
        <taxon>fabids</taxon>
        <taxon>Fabales</taxon>
        <taxon>Fabaceae</taxon>
        <taxon>Caesalpinioideae</taxon>
        <taxon>mimosoid clade</taxon>
        <taxon>Acacieae</taxon>
        <taxon>Acacia</taxon>
    </lineage>
</organism>
<reference evidence="1" key="1">
    <citation type="submission" date="2023-10" db="EMBL/GenBank/DDBJ databases">
        <title>Chromosome-level genome of the transformable northern wattle, Acacia crassicarpa.</title>
        <authorList>
            <person name="Massaro I."/>
            <person name="Sinha N.R."/>
            <person name="Poethig S."/>
            <person name="Leichty A.R."/>
        </authorList>
    </citation>
    <scope>NUCLEOTIDE SEQUENCE</scope>
    <source>
        <strain evidence="1">Acra3RX</strain>
        <tissue evidence="1">Leaf</tissue>
    </source>
</reference>
<keyword evidence="2" id="KW-1185">Reference proteome</keyword>
<gene>
    <name evidence="1" type="ORF">QN277_027600</name>
</gene>
<accession>A0AAE1J412</accession>
<sequence>MRGMTALKLNNIVPHFLMSWLSLWAVRFYFDSRRTNCRSMNVQFDFLRCFICILCLESGKFTLQQTK</sequence>
<dbReference type="Proteomes" id="UP001293593">
    <property type="component" value="Unassembled WGS sequence"/>
</dbReference>